<proteinExistence type="predicted"/>
<protein>
    <submittedName>
        <fullName evidence="2">Uncharacterized protein</fullName>
    </submittedName>
</protein>
<evidence type="ECO:0000256" key="1">
    <source>
        <dbReference type="SAM" id="MobiDB-lite"/>
    </source>
</evidence>
<gene>
    <name evidence="2" type="ORF">UFOVP122_64</name>
</gene>
<accession>A0A6J5LDI8</accession>
<feature type="compositionally biased region" description="Low complexity" evidence="1">
    <location>
        <begin position="74"/>
        <end position="86"/>
    </location>
</feature>
<name>A0A6J5LDI8_9CAUD</name>
<dbReference type="EMBL" id="LR796248">
    <property type="protein sequence ID" value="CAB4131217.1"/>
    <property type="molecule type" value="Genomic_DNA"/>
</dbReference>
<organism evidence="2">
    <name type="scientific">uncultured Caudovirales phage</name>
    <dbReference type="NCBI Taxonomy" id="2100421"/>
    <lineage>
        <taxon>Viruses</taxon>
        <taxon>Duplodnaviria</taxon>
        <taxon>Heunggongvirae</taxon>
        <taxon>Uroviricota</taxon>
        <taxon>Caudoviricetes</taxon>
        <taxon>Peduoviridae</taxon>
        <taxon>Maltschvirus</taxon>
        <taxon>Maltschvirus maltsch</taxon>
    </lineage>
</organism>
<evidence type="ECO:0000313" key="2">
    <source>
        <dbReference type="EMBL" id="CAB4131217.1"/>
    </source>
</evidence>
<feature type="region of interest" description="Disordered" evidence="1">
    <location>
        <begin position="57"/>
        <end position="86"/>
    </location>
</feature>
<sequence>MDPIIKHGWHWSFGWLRRPEYDEPDWYCYEEPDGDMWLSTLPFLYLDLRRDKKTGELYTTRAPIPKRPMKYDTSAKSAASRRNAKG</sequence>
<reference evidence="2" key="1">
    <citation type="submission" date="2020-04" db="EMBL/GenBank/DDBJ databases">
        <authorList>
            <person name="Chiriac C."/>
            <person name="Salcher M."/>
            <person name="Ghai R."/>
            <person name="Kavagutti S V."/>
        </authorList>
    </citation>
    <scope>NUCLEOTIDE SEQUENCE</scope>
</reference>